<feature type="compositionally biased region" description="Polar residues" evidence="2">
    <location>
        <begin position="123"/>
        <end position="133"/>
    </location>
</feature>
<evidence type="ECO:0008006" key="5">
    <source>
        <dbReference type="Google" id="ProtNLM"/>
    </source>
</evidence>
<dbReference type="Proteomes" id="UP000326924">
    <property type="component" value="Unassembled WGS sequence"/>
</dbReference>
<comment type="caution">
    <text evidence="3">The sequence shown here is derived from an EMBL/GenBank/DDBJ whole genome shotgun (WGS) entry which is preliminary data.</text>
</comment>
<dbReference type="InterPro" id="IPR010998">
    <property type="entry name" value="Integrase_recombinase_N"/>
</dbReference>
<dbReference type="SUPFAM" id="SSF47823">
    <property type="entry name" value="lambda integrase-like, N-terminal domain"/>
    <property type="match status" value="1"/>
</dbReference>
<evidence type="ECO:0000256" key="2">
    <source>
        <dbReference type="SAM" id="MobiDB-lite"/>
    </source>
</evidence>
<proteinExistence type="predicted"/>
<organism evidence="3 4">
    <name type="scientific">Sphaerosporella brunnea</name>
    <dbReference type="NCBI Taxonomy" id="1250544"/>
    <lineage>
        <taxon>Eukaryota</taxon>
        <taxon>Fungi</taxon>
        <taxon>Dikarya</taxon>
        <taxon>Ascomycota</taxon>
        <taxon>Pezizomycotina</taxon>
        <taxon>Pezizomycetes</taxon>
        <taxon>Pezizales</taxon>
        <taxon>Pyronemataceae</taxon>
        <taxon>Sphaerosporella</taxon>
    </lineage>
</organism>
<feature type="region of interest" description="Disordered" evidence="2">
    <location>
        <begin position="1"/>
        <end position="23"/>
    </location>
</feature>
<dbReference type="EMBL" id="VXIS01000482">
    <property type="protein sequence ID" value="KAA8893197.1"/>
    <property type="molecule type" value="Genomic_DNA"/>
</dbReference>
<keyword evidence="1" id="KW-0238">DNA-binding</keyword>
<feature type="region of interest" description="Disordered" evidence="2">
    <location>
        <begin position="123"/>
        <end position="162"/>
    </location>
</feature>
<accession>A0A5J5EDT2</accession>
<evidence type="ECO:0000313" key="3">
    <source>
        <dbReference type="EMBL" id="KAA8893197.1"/>
    </source>
</evidence>
<dbReference type="Gene3D" id="1.10.150.130">
    <property type="match status" value="1"/>
</dbReference>
<name>A0A5J5EDT2_9PEZI</name>
<dbReference type="InParanoid" id="A0A5J5EDT2"/>
<dbReference type="OrthoDB" id="3067625at2759"/>
<evidence type="ECO:0000256" key="1">
    <source>
        <dbReference type="ARBA" id="ARBA00023125"/>
    </source>
</evidence>
<sequence>MLARADNSPAGRQGKPGPTEWLALAQPPAPLAQITASIGDEDEVDYSDDPDLTDFSELERQLAGTANEPTSGQPTQAREPVFPISSAPAAVGDNAVVTVPMAFLTTVTNTMNDLTTHLGTLQGSHSAQAQPAQGRTADPGPAIPSADHPPAGTATSLSQKTRKTYHTALRSYTTNVELNEHNSRPFPATVPLMCDWVVSLGGRVKPRIIKSYITGLRSLHVDMGLPIDSIFDHRRLQRIIQGARGFYGDAGTRERLAITRDVLLKILQCLPRWRTDTMQANLYAAFNLAFAGLASLPVRNTPIHWSLPAGTLPGVQLMLENFP</sequence>
<gene>
    <name evidence="3" type="ORF">FN846DRAFT_914327</name>
</gene>
<evidence type="ECO:0000313" key="4">
    <source>
        <dbReference type="Proteomes" id="UP000326924"/>
    </source>
</evidence>
<keyword evidence="4" id="KW-1185">Reference proteome</keyword>
<dbReference type="AlphaFoldDB" id="A0A5J5EDT2"/>
<dbReference type="GO" id="GO:0003677">
    <property type="term" value="F:DNA binding"/>
    <property type="evidence" value="ECO:0007669"/>
    <property type="project" value="UniProtKB-KW"/>
</dbReference>
<protein>
    <recommendedName>
        <fullName evidence="5">Core-binding (CB) domain-containing protein</fullName>
    </recommendedName>
</protein>
<reference evidence="3 4" key="1">
    <citation type="submission" date="2019-09" db="EMBL/GenBank/DDBJ databases">
        <title>Draft genome of the ectomycorrhizal ascomycete Sphaerosporella brunnea.</title>
        <authorList>
            <consortium name="DOE Joint Genome Institute"/>
            <person name="Benucci G.M."/>
            <person name="Marozzi G."/>
            <person name="Antonielli L."/>
            <person name="Sanchez S."/>
            <person name="Marco P."/>
            <person name="Wang X."/>
            <person name="Falini L.B."/>
            <person name="Barry K."/>
            <person name="Haridas S."/>
            <person name="Lipzen A."/>
            <person name="Labutti K."/>
            <person name="Grigoriev I.V."/>
            <person name="Murat C."/>
            <person name="Martin F."/>
            <person name="Albertini E."/>
            <person name="Donnini D."/>
            <person name="Bonito G."/>
        </authorList>
    </citation>
    <scope>NUCLEOTIDE SEQUENCE [LARGE SCALE GENOMIC DNA]</scope>
    <source>
        <strain evidence="3 4">Sb_GMNB300</strain>
    </source>
</reference>